<keyword evidence="7" id="KW-0812">Transmembrane</keyword>
<dbReference type="OrthoDB" id="6111975at2"/>
<dbReference type="PANTHER" id="PTHR43289">
    <property type="entry name" value="MITOGEN-ACTIVATED PROTEIN KINASE KINASE KINASE 20-RELATED"/>
    <property type="match status" value="1"/>
</dbReference>
<dbReference type="PROSITE" id="PS00107">
    <property type="entry name" value="PROTEIN_KINASE_ATP"/>
    <property type="match status" value="1"/>
</dbReference>
<keyword evidence="4 5" id="KW-0067">ATP-binding</keyword>
<keyword evidence="10" id="KW-1185">Reference proteome</keyword>
<dbReference type="Gene3D" id="1.10.510.10">
    <property type="entry name" value="Transferase(Phosphotransferase) domain 1"/>
    <property type="match status" value="1"/>
</dbReference>
<evidence type="ECO:0000259" key="8">
    <source>
        <dbReference type="PROSITE" id="PS50011"/>
    </source>
</evidence>
<dbReference type="InterPro" id="IPR000719">
    <property type="entry name" value="Prot_kinase_dom"/>
</dbReference>
<feature type="transmembrane region" description="Helical" evidence="7">
    <location>
        <begin position="400"/>
        <end position="418"/>
    </location>
</feature>
<dbReference type="PROSITE" id="PS50011">
    <property type="entry name" value="PROTEIN_KINASE_DOM"/>
    <property type="match status" value="1"/>
</dbReference>
<dbReference type="PANTHER" id="PTHR43289:SF6">
    <property type="entry name" value="SERINE_THREONINE-PROTEIN KINASE NEKL-3"/>
    <property type="match status" value="1"/>
</dbReference>
<keyword evidence="7" id="KW-0472">Membrane</keyword>
<evidence type="ECO:0000256" key="5">
    <source>
        <dbReference type="PROSITE-ProRule" id="PRU10141"/>
    </source>
</evidence>
<feature type="region of interest" description="Disordered" evidence="6">
    <location>
        <begin position="737"/>
        <end position="756"/>
    </location>
</feature>
<evidence type="ECO:0000256" key="7">
    <source>
        <dbReference type="SAM" id="Phobius"/>
    </source>
</evidence>
<keyword evidence="2 5" id="KW-0547">Nucleotide-binding</keyword>
<feature type="region of interest" description="Disordered" evidence="6">
    <location>
        <begin position="1"/>
        <end position="35"/>
    </location>
</feature>
<sequence>MPATSKTLSENSTTPKVKSRDGFGQSSSPERASNRQAQRFYRGRFAIFRTLAERWHAAAGLVRRRWFGLIAALVLVSTLLTLWIGLIARNSMREVTRESMQTILLANVSSLEMWLSEQRAIARRAAEPESIQSAAAALLSKSTSTKQQESVALPNSAALNTLVSELRNDAHIGWCVVTLDGVVVASSVEGLVLERLPIPETITRRIIGLETAICHPFASPIAMQDSGPLSIPGGPVMASLAPIKNGAIAVGSLMFLLDPLERFTQLLSVARHGQSGETYAFDSDGVMLSRSRFEDQLRDAGKLPSDQRVVSTLNVLIYDPTDEVTVRNKTSSTRNQPRLTFMADQATRGGTGDNVVGYNDYRGVAVVGAWTWLPEYELGVATELDVDEAYRALGLLRRSMLGLLALFGTAVLGIVVLGETTYHMHRKVDLFRESSRGLGKYAMGELLGRGGMGSVYKGTHQLLQRPVAIKVLAKDELDELDELSASRFQREVQLTASLQHPNTIDIYDFGLTDDGVFFYVMEYVDGLTLQELVDCYGAQPPGRVIHLLIQICGSLAEAHQKDMIHRDIKPANLLLSSFAGVSEIIKVVDFGLVKKVSTVSCDDTLTRTDSITGTPMYMSPEAVRDAALTTPQSDLYSVGAVGYVLLTGQPLFDAAGSVDICMKQLNENPIRPIERLGRPLPEDLQNVIMSCLRKNAGERPRTAEDLALALRSCNDANTWDEFESARWWEDVLRSSNADASSCGKTNDGKHDFVTET</sequence>
<gene>
    <name evidence="9" type="primary">prkC_21</name>
    <name evidence="9" type="ORF">Pla22_46970</name>
</gene>
<dbReference type="InterPro" id="IPR011009">
    <property type="entry name" value="Kinase-like_dom_sf"/>
</dbReference>
<evidence type="ECO:0000256" key="4">
    <source>
        <dbReference type="ARBA" id="ARBA00022840"/>
    </source>
</evidence>
<evidence type="ECO:0000256" key="3">
    <source>
        <dbReference type="ARBA" id="ARBA00022777"/>
    </source>
</evidence>
<keyword evidence="3 9" id="KW-0418">Kinase</keyword>
<proteinExistence type="predicted"/>
<feature type="transmembrane region" description="Helical" evidence="7">
    <location>
        <begin position="66"/>
        <end position="88"/>
    </location>
</feature>
<evidence type="ECO:0000256" key="6">
    <source>
        <dbReference type="SAM" id="MobiDB-lite"/>
    </source>
</evidence>
<dbReference type="CDD" id="cd14014">
    <property type="entry name" value="STKc_PknB_like"/>
    <property type="match status" value="1"/>
</dbReference>
<feature type="domain" description="Protein kinase" evidence="8">
    <location>
        <begin position="441"/>
        <end position="711"/>
    </location>
</feature>
<keyword evidence="1 9" id="KW-0808">Transferase</keyword>
<evidence type="ECO:0000313" key="10">
    <source>
        <dbReference type="Proteomes" id="UP000316598"/>
    </source>
</evidence>
<keyword evidence="7" id="KW-1133">Transmembrane helix</keyword>
<dbReference type="GO" id="GO:0004674">
    <property type="term" value="F:protein serine/threonine kinase activity"/>
    <property type="evidence" value="ECO:0007669"/>
    <property type="project" value="UniProtKB-EC"/>
</dbReference>
<dbReference type="InterPro" id="IPR008271">
    <property type="entry name" value="Ser/Thr_kinase_AS"/>
</dbReference>
<dbReference type="Pfam" id="PF00069">
    <property type="entry name" value="Pkinase"/>
    <property type="match status" value="1"/>
</dbReference>
<reference evidence="9 10" key="1">
    <citation type="submission" date="2019-02" db="EMBL/GenBank/DDBJ databases">
        <title>Deep-cultivation of Planctomycetes and their phenomic and genomic characterization uncovers novel biology.</title>
        <authorList>
            <person name="Wiegand S."/>
            <person name="Jogler M."/>
            <person name="Boedeker C."/>
            <person name="Pinto D."/>
            <person name="Vollmers J."/>
            <person name="Rivas-Marin E."/>
            <person name="Kohn T."/>
            <person name="Peeters S.H."/>
            <person name="Heuer A."/>
            <person name="Rast P."/>
            <person name="Oberbeckmann S."/>
            <person name="Bunk B."/>
            <person name="Jeske O."/>
            <person name="Meyerdierks A."/>
            <person name="Storesund J.E."/>
            <person name="Kallscheuer N."/>
            <person name="Luecker S."/>
            <person name="Lage O.M."/>
            <person name="Pohl T."/>
            <person name="Merkel B.J."/>
            <person name="Hornburger P."/>
            <person name="Mueller R.-W."/>
            <person name="Bruemmer F."/>
            <person name="Labrenz M."/>
            <person name="Spormann A.M."/>
            <person name="Op Den Camp H."/>
            <person name="Overmann J."/>
            <person name="Amann R."/>
            <person name="Jetten M.S.M."/>
            <person name="Mascher T."/>
            <person name="Medema M.H."/>
            <person name="Devos D.P."/>
            <person name="Kaster A.-K."/>
            <person name="Ovreas L."/>
            <person name="Rohde M."/>
            <person name="Galperin M.Y."/>
            <person name="Jogler C."/>
        </authorList>
    </citation>
    <scope>NUCLEOTIDE SEQUENCE [LARGE SCALE GENOMIC DNA]</scope>
    <source>
        <strain evidence="9 10">Pla22</strain>
    </source>
</reference>
<dbReference type="AlphaFoldDB" id="A0A5C5WFR9"/>
<feature type="compositionally biased region" description="Basic and acidic residues" evidence="6">
    <location>
        <begin position="746"/>
        <end position="756"/>
    </location>
</feature>
<feature type="compositionally biased region" description="Polar residues" evidence="6">
    <location>
        <begin position="1"/>
        <end position="16"/>
    </location>
</feature>
<dbReference type="Gene3D" id="3.30.200.20">
    <property type="entry name" value="Phosphorylase Kinase, domain 1"/>
    <property type="match status" value="1"/>
</dbReference>
<evidence type="ECO:0000256" key="2">
    <source>
        <dbReference type="ARBA" id="ARBA00022741"/>
    </source>
</evidence>
<dbReference type="InterPro" id="IPR017441">
    <property type="entry name" value="Protein_kinase_ATP_BS"/>
</dbReference>
<dbReference type="SMART" id="SM00220">
    <property type="entry name" value="S_TKc"/>
    <property type="match status" value="1"/>
</dbReference>
<feature type="binding site" evidence="5">
    <location>
        <position position="470"/>
    </location>
    <ligand>
        <name>ATP</name>
        <dbReference type="ChEBI" id="CHEBI:30616"/>
    </ligand>
</feature>
<dbReference type="SUPFAM" id="SSF56112">
    <property type="entry name" value="Protein kinase-like (PK-like)"/>
    <property type="match status" value="1"/>
</dbReference>
<dbReference type="PROSITE" id="PS00108">
    <property type="entry name" value="PROTEIN_KINASE_ST"/>
    <property type="match status" value="1"/>
</dbReference>
<accession>A0A5C5WFR9</accession>
<dbReference type="EC" id="2.7.11.1" evidence="9"/>
<evidence type="ECO:0000313" key="9">
    <source>
        <dbReference type="EMBL" id="TWT49500.1"/>
    </source>
</evidence>
<dbReference type="EMBL" id="SJPI01000003">
    <property type="protein sequence ID" value="TWT49500.1"/>
    <property type="molecule type" value="Genomic_DNA"/>
</dbReference>
<organism evidence="9 10">
    <name type="scientific">Rubripirellula amarantea</name>
    <dbReference type="NCBI Taxonomy" id="2527999"/>
    <lineage>
        <taxon>Bacteria</taxon>
        <taxon>Pseudomonadati</taxon>
        <taxon>Planctomycetota</taxon>
        <taxon>Planctomycetia</taxon>
        <taxon>Pirellulales</taxon>
        <taxon>Pirellulaceae</taxon>
        <taxon>Rubripirellula</taxon>
    </lineage>
</organism>
<dbReference type="Proteomes" id="UP000316598">
    <property type="component" value="Unassembled WGS sequence"/>
</dbReference>
<protein>
    <submittedName>
        <fullName evidence="9">Serine/threonine-protein kinase PrkC</fullName>
        <ecNumber evidence="9">2.7.11.1</ecNumber>
    </submittedName>
</protein>
<comment type="caution">
    <text evidence="9">The sequence shown here is derived from an EMBL/GenBank/DDBJ whole genome shotgun (WGS) entry which is preliminary data.</text>
</comment>
<feature type="compositionally biased region" description="Polar residues" evidence="6">
    <location>
        <begin position="24"/>
        <end position="35"/>
    </location>
</feature>
<dbReference type="GO" id="GO:0005524">
    <property type="term" value="F:ATP binding"/>
    <property type="evidence" value="ECO:0007669"/>
    <property type="project" value="UniProtKB-UniRule"/>
</dbReference>
<evidence type="ECO:0000256" key="1">
    <source>
        <dbReference type="ARBA" id="ARBA00022679"/>
    </source>
</evidence>
<name>A0A5C5WFR9_9BACT</name>